<evidence type="ECO:0000256" key="2">
    <source>
        <dbReference type="ARBA" id="ARBA00023125"/>
    </source>
</evidence>
<proteinExistence type="inferred from homology"/>
<protein>
    <submittedName>
        <fullName evidence="5">Site-specific integrase</fullName>
    </submittedName>
</protein>
<dbReference type="InterPro" id="IPR028259">
    <property type="entry name" value="AP2-like_int_N"/>
</dbReference>
<dbReference type="InterPro" id="IPR002104">
    <property type="entry name" value="Integrase_catalytic"/>
</dbReference>
<dbReference type="SUPFAM" id="SSF56349">
    <property type="entry name" value="DNA breaking-rejoining enzymes"/>
    <property type="match status" value="1"/>
</dbReference>
<dbReference type="Gene3D" id="1.10.443.10">
    <property type="entry name" value="Intergrase catalytic core"/>
    <property type="match status" value="1"/>
</dbReference>
<dbReference type="InterPro" id="IPR011010">
    <property type="entry name" value="DNA_brk_join_enz"/>
</dbReference>
<comment type="similarity">
    <text evidence="1">Belongs to the 'phage' integrase family.</text>
</comment>
<dbReference type="GO" id="GO:0015074">
    <property type="term" value="P:DNA integration"/>
    <property type="evidence" value="ECO:0007669"/>
    <property type="project" value="InterPro"/>
</dbReference>
<feature type="domain" description="Tyr recombinase" evidence="4">
    <location>
        <begin position="182"/>
        <end position="393"/>
    </location>
</feature>
<dbReference type="EMBL" id="QRST01000001">
    <property type="protein sequence ID" value="RGQ08307.1"/>
    <property type="molecule type" value="Genomic_DNA"/>
</dbReference>
<keyword evidence="2" id="KW-0238">DNA-binding</keyword>
<keyword evidence="3" id="KW-0233">DNA recombination</keyword>
<reference evidence="5 6" key="1">
    <citation type="submission" date="2018-08" db="EMBL/GenBank/DDBJ databases">
        <title>A genome reference for cultivated species of the human gut microbiota.</title>
        <authorList>
            <person name="Zou Y."/>
            <person name="Xue W."/>
            <person name="Luo G."/>
        </authorList>
    </citation>
    <scope>NUCLEOTIDE SEQUENCE [LARGE SCALE GENOMIC DNA]</scope>
    <source>
        <strain evidence="5 6">AF29-2</strain>
    </source>
</reference>
<evidence type="ECO:0000313" key="6">
    <source>
        <dbReference type="Proteomes" id="UP000284662"/>
    </source>
</evidence>
<dbReference type="InterPro" id="IPR050090">
    <property type="entry name" value="Tyrosine_recombinase_XerCD"/>
</dbReference>
<dbReference type="Proteomes" id="UP000284662">
    <property type="component" value="Unassembled WGS sequence"/>
</dbReference>
<dbReference type="GO" id="GO:0003677">
    <property type="term" value="F:DNA binding"/>
    <property type="evidence" value="ECO:0007669"/>
    <property type="project" value="UniProtKB-KW"/>
</dbReference>
<dbReference type="Gene3D" id="1.10.150.130">
    <property type="match status" value="1"/>
</dbReference>
<sequence length="400" mass="47059">MYYIMARIYKRGQKWTFLVESGKTKDGKRVRTSKGGFKTRKDAQQAAYEYEINMLNKYNDVTITKVTLYDFMYNDWYPYHSKYIKASSGYTLLSHLKRINKYFGPEIKITKITTNDCLKFRSYLQNELKIRRSTSIVTFSYFKRIMSYAANKKNIISIDPAEKIFLEAQTNDERYSLFKLNIHKKFYIEESDLKIILEKIDSISKNDIRDYEKVMITKIMLNTGLRIGETLSLTWDDIDIENNTISVKKNIVCVKGEYVSQSPKTKSSLRDVSVSSKFMKELSEYRYLLYDFKQTRFTWDDSFNLVFPSLDKIKGGLPMRLNTYRKWLKTLLIDYPELDYIHPHIFRHTHASLLLQAGANVIDVAKRLGHSTSRITEAIYIHLTRKQDIGLADKIESVLK</sequence>
<evidence type="ECO:0000256" key="1">
    <source>
        <dbReference type="ARBA" id="ARBA00008857"/>
    </source>
</evidence>
<evidence type="ECO:0000259" key="4">
    <source>
        <dbReference type="PROSITE" id="PS51898"/>
    </source>
</evidence>
<dbReference type="PANTHER" id="PTHR30349">
    <property type="entry name" value="PHAGE INTEGRASE-RELATED"/>
    <property type="match status" value="1"/>
</dbReference>
<dbReference type="CDD" id="cd01189">
    <property type="entry name" value="INT_ICEBs1_C_like"/>
    <property type="match status" value="1"/>
</dbReference>
<dbReference type="PANTHER" id="PTHR30349:SF64">
    <property type="entry name" value="PROPHAGE INTEGRASE INTD-RELATED"/>
    <property type="match status" value="1"/>
</dbReference>
<name>A0A411ZZN8_9FIRM</name>
<evidence type="ECO:0000313" key="5">
    <source>
        <dbReference type="EMBL" id="RGQ08307.1"/>
    </source>
</evidence>
<accession>A0A411ZZN8</accession>
<dbReference type="Pfam" id="PF14657">
    <property type="entry name" value="Arm-DNA-bind_4"/>
    <property type="match status" value="1"/>
</dbReference>
<dbReference type="AlphaFoldDB" id="A0A411ZZN8"/>
<dbReference type="GO" id="GO:0006310">
    <property type="term" value="P:DNA recombination"/>
    <property type="evidence" value="ECO:0007669"/>
    <property type="project" value="UniProtKB-KW"/>
</dbReference>
<dbReference type="Pfam" id="PF00589">
    <property type="entry name" value="Phage_integrase"/>
    <property type="match status" value="1"/>
</dbReference>
<evidence type="ECO:0000256" key="3">
    <source>
        <dbReference type="ARBA" id="ARBA00023172"/>
    </source>
</evidence>
<dbReference type="InterPro" id="IPR010998">
    <property type="entry name" value="Integrase_recombinase_N"/>
</dbReference>
<comment type="caution">
    <text evidence="5">The sequence shown here is derived from an EMBL/GenBank/DDBJ whole genome shotgun (WGS) entry which is preliminary data.</text>
</comment>
<organism evidence="5 6">
    <name type="scientific">Megamonas rupellensis</name>
    <dbReference type="NCBI Taxonomy" id="491921"/>
    <lineage>
        <taxon>Bacteria</taxon>
        <taxon>Bacillati</taxon>
        <taxon>Bacillota</taxon>
        <taxon>Negativicutes</taxon>
        <taxon>Selenomonadales</taxon>
        <taxon>Selenomonadaceae</taxon>
        <taxon>Megamonas</taxon>
    </lineage>
</organism>
<gene>
    <name evidence="5" type="ORF">DWZ11_00170</name>
</gene>
<dbReference type="InterPro" id="IPR013762">
    <property type="entry name" value="Integrase-like_cat_sf"/>
</dbReference>
<dbReference type="PROSITE" id="PS51898">
    <property type="entry name" value="TYR_RECOMBINASE"/>
    <property type="match status" value="1"/>
</dbReference>